<dbReference type="GO" id="GO:0042744">
    <property type="term" value="P:hydrogen peroxide catabolic process"/>
    <property type="evidence" value="ECO:0000318"/>
    <property type="project" value="GO_Central"/>
</dbReference>
<accession>A9UX08</accession>
<dbReference type="AlphaFoldDB" id="A9UX08"/>
<dbReference type="Gene3D" id="1.10.520.10">
    <property type="match status" value="1"/>
</dbReference>
<dbReference type="GO" id="GO:0004601">
    <property type="term" value="F:peroxidase activity"/>
    <property type="evidence" value="ECO:0000318"/>
    <property type="project" value="GO_Central"/>
</dbReference>
<dbReference type="PANTHER" id="PTHR31356">
    <property type="entry name" value="THYLAKOID LUMENAL 29 KDA PROTEIN, CHLOROPLASTIC-RELATED"/>
    <property type="match status" value="1"/>
</dbReference>
<dbReference type="EMBL" id="CH991548">
    <property type="protein sequence ID" value="EDQ90132.1"/>
    <property type="molecule type" value="Genomic_DNA"/>
</dbReference>
<dbReference type="KEGG" id="mbr:MONBRDRAFT_7457"/>
<evidence type="ECO:0000256" key="2">
    <source>
        <dbReference type="SAM" id="Phobius"/>
    </source>
</evidence>
<keyword evidence="3" id="KW-0732">Signal</keyword>
<proteinExistence type="predicted"/>
<evidence type="ECO:0000313" key="5">
    <source>
        <dbReference type="Proteomes" id="UP000001357"/>
    </source>
</evidence>
<dbReference type="RefSeq" id="XP_001744899.1">
    <property type="nucleotide sequence ID" value="XM_001744847.1"/>
</dbReference>
<dbReference type="GO" id="GO:0034599">
    <property type="term" value="P:cellular response to oxidative stress"/>
    <property type="evidence" value="ECO:0000318"/>
    <property type="project" value="GO_Central"/>
</dbReference>
<evidence type="ECO:0000313" key="4">
    <source>
        <dbReference type="EMBL" id="EDQ90132.1"/>
    </source>
</evidence>
<name>A9UX08_MONBE</name>
<dbReference type="GO" id="GO:0020037">
    <property type="term" value="F:heme binding"/>
    <property type="evidence" value="ECO:0007669"/>
    <property type="project" value="InterPro"/>
</dbReference>
<dbReference type="GeneID" id="5890098"/>
<sequence>MTVKSPWQQAWFWPARCFRVVVFALVLLVTIHVSPVDALCTPAAVGCVCQTPQMTCSAYQNLEARIFNMSQMEFGDKRIASGPLKLLFHDAAEHDQHAEDPLGVDGCLNWEDPMNAEMVDTYQDEDIFALVDDLWLSYCSEISRADFIVMLAAATLRAYAGDILYNYKFPFAPYLGRTDRVTCTYRDYDRLGLSRLPRLSLNVSQSEVDRVLVEQMGLAPDHAATLMQAHVLAIYKTPTNAMYATVGQEGIWTDGHMLRLLTSTFTRVSAYGQIYPLVYNLPDDYIMRYVWRADVSPAVLAAGYYSPTFFLNHDMHPIFPNVWNIHEEGVTCGPLFELTSKGTLQALPRNASSSCEVDEEQVQRLIEYVSLPGLFWQNFSQAITALSLVGVNQSELFCPCGGCNRSFTTNIQNLASSRNEAVRQKPFSAIILVLVAMAIALLLEQEHQ</sequence>
<dbReference type="PANTHER" id="PTHR31356:SF66">
    <property type="entry name" value="CATALASE-PEROXIDASE"/>
    <property type="match status" value="1"/>
</dbReference>
<feature type="transmembrane region" description="Helical" evidence="2">
    <location>
        <begin position="426"/>
        <end position="443"/>
    </location>
</feature>
<gene>
    <name evidence="4" type="ORF">MONBRDRAFT_7457</name>
</gene>
<dbReference type="InterPro" id="IPR044831">
    <property type="entry name" value="Ccp1-like"/>
</dbReference>
<keyword evidence="2" id="KW-0472">Membrane</keyword>
<organism evidence="4 5">
    <name type="scientific">Monosiga brevicollis</name>
    <name type="common">Choanoflagellate</name>
    <dbReference type="NCBI Taxonomy" id="81824"/>
    <lineage>
        <taxon>Eukaryota</taxon>
        <taxon>Choanoflagellata</taxon>
        <taxon>Craspedida</taxon>
        <taxon>Salpingoecidae</taxon>
        <taxon>Monosiga</taxon>
    </lineage>
</organism>
<dbReference type="InParanoid" id="A9UX08"/>
<keyword evidence="1" id="KW-0560">Oxidoreductase</keyword>
<feature type="chain" id="PRO_5002742516" evidence="3">
    <location>
        <begin position="39"/>
        <end position="448"/>
    </location>
</feature>
<dbReference type="Proteomes" id="UP000001357">
    <property type="component" value="Unassembled WGS sequence"/>
</dbReference>
<feature type="signal peptide" evidence="3">
    <location>
        <begin position="1"/>
        <end position="38"/>
    </location>
</feature>
<dbReference type="SUPFAM" id="SSF48113">
    <property type="entry name" value="Heme-dependent peroxidases"/>
    <property type="match status" value="1"/>
</dbReference>
<protein>
    <submittedName>
        <fullName evidence="4">Uncharacterized protein</fullName>
    </submittedName>
</protein>
<dbReference type="InterPro" id="IPR010255">
    <property type="entry name" value="Haem_peroxidase_sf"/>
</dbReference>
<evidence type="ECO:0000256" key="3">
    <source>
        <dbReference type="SAM" id="SignalP"/>
    </source>
</evidence>
<keyword evidence="2" id="KW-1133">Transmembrane helix</keyword>
<dbReference type="GO" id="GO:0000302">
    <property type="term" value="P:response to reactive oxygen species"/>
    <property type="evidence" value="ECO:0000318"/>
    <property type="project" value="GO_Central"/>
</dbReference>
<evidence type="ECO:0000256" key="1">
    <source>
        <dbReference type="ARBA" id="ARBA00023002"/>
    </source>
</evidence>
<keyword evidence="5" id="KW-1185">Reference proteome</keyword>
<keyword evidence="2" id="KW-0812">Transmembrane</keyword>
<reference evidence="4 5" key="1">
    <citation type="journal article" date="2008" name="Nature">
        <title>The genome of the choanoflagellate Monosiga brevicollis and the origin of metazoans.</title>
        <authorList>
            <consortium name="JGI Sequencing"/>
            <person name="King N."/>
            <person name="Westbrook M.J."/>
            <person name="Young S.L."/>
            <person name="Kuo A."/>
            <person name="Abedin M."/>
            <person name="Chapman J."/>
            <person name="Fairclough S."/>
            <person name="Hellsten U."/>
            <person name="Isogai Y."/>
            <person name="Letunic I."/>
            <person name="Marr M."/>
            <person name="Pincus D."/>
            <person name="Putnam N."/>
            <person name="Rokas A."/>
            <person name="Wright K.J."/>
            <person name="Zuzow R."/>
            <person name="Dirks W."/>
            <person name="Good M."/>
            <person name="Goodstein D."/>
            <person name="Lemons D."/>
            <person name="Li W."/>
            <person name="Lyons J.B."/>
            <person name="Morris A."/>
            <person name="Nichols S."/>
            <person name="Richter D.J."/>
            <person name="Salamov A."/>
            <person name="Bork P."/>
            <person name="Lim W.A."/>
            <person name="Manning G."/>
            <person name="Miller W.T."/>
            <person name="McGinnis W."/>
            <person name="Shapiro H."/>
            <person name="Tjian R."/>
            <person name="Grigoriev I.V."/>
            <person name="Rokhsar D."/>
        </authorList>
    </citation>
    <scope>NUCLEOTIDE SEQUENCE [LARGE SCALE GENOMIC DNA]</scope>
    <source>
        <strain evidence="5">MX1 / ATCC 50154</strain>
    </source>
</reference>